<comment type="caution">
    <text evidence="1">The sequence shown here is derived from an EMBL/GenBank/DDBJ whole genome shotgun (WGS) entry which is preliminary data.</text>
</comment>
<accession>A0ABQ7ZB11</accession>
<evidence type="ECO:0000313" key="2">
    <source>
        <dbReference type="Proteomes" id="UP000824890"/>
    </source>
</evidence>
<dbReference type="EMBL" id="JAGKQM010000015">
    <property type="protein sequence ID" value="KAH0877406.1"/>
    <property type="molecule type" value="Genomic_DNA"/>
</dbReference>
<keyword evidence="2" id="KW-1185">Reference proteome</keyword>
<protein>
    <submittedName>
        <fullName evidence="1">Uncharacterized protein</fullName>
    </submittedName>
</protein>
<dbReference type="Proteomes" id="UP000824890">
    <property type="component" value="Unassembled WGS sequence"/>
</dbReference>
<evidence type="ECO:0000313" key="1">
    <source>
        <dbReference type="EMBL" id="KAH0877406.1"/>
    </source>
</evidence>
<proteinExistence type="predicted"/>
<gene>
    <name evidence="1" type="ORF">HID58_064800</name>
</gene>
<name>A0ABQ7ZB11_BRANA</name>
<organism evidence="1 2">
    <name type="scientific">Brassica napus</name>
    <name type="common">Rape</name>
    <dbReference type="NCBI Taxonomy" id="3708"/>
    <lineage>
        <taxon>Eukaryota</taxon>
        <taxon>Viridiplantae</taxon>
        <taxon>Streptophyta</taxon>
        <taxon>Embryophyta</taxon>
        <taxon>Tracheophyta</taxon>
        <taxon>Spermatophyta</taxon>
        <taxon>Magnoliopsida</taxon>
        <taxon>eudicotyledons</taxon>
        <taxon>Gunneridae</taxon>
        <taxon>Pentapetalae</taxon>
        <taxon>rosids</taxon>
        <taxon>malvids</taxon>
        <taxon>Brassicales</taxon>
        <taxon>Brassicaceae</taxon>
        <taxon>Brassiceae</taxon>
        <taxon>Brassica</taxon>
    </lineage>
</organism>
<reference evidence="1 2" key="1">
    <citation type="submission" date="2021-05" db="EMBL/GenBank/DDBJ databases">
        <title>Genome Assembly of Synthetic Allotetraploid Brassica napus Reveals Homoeologous Exchanges between Subgenomes.</title>
        <authorList>
            <person name="Davis J.T."/>
        </authorList>
    </citation>
    <scope>NUCLEOTIDE SEQUENCE [LARGE SCALE GENOMIC DNA]</scope>
    <source>
        <strain evidence="2">cv. Da-Ae</strain>
        <tissue evidence="1">Seedling</tissue>
    </source>
</reference>
<sequence>MRQEDARYILNIRLSSTMRQDTPVWNYTSTGKYSVKSGWGLWKMRNNLVFQRKREHIVKVIYDAVSDFEQWEEEGEKMRRKGQTRQDEETVPPCTQYYCYVDAFWKDDKEVAGVVRQILREKQKRKRYTWL</sequence>